<dbReference type="RefSeq" id="XP_011387172.1">
    <property type="nucleotide sequence ID" value="XM_011388870.1"/>
</dbReference>
<reference evidence="2 3" key="1">
    <citation type="journal article" date="2006" name="Nature">
        <title>Insights from the genome of the biotrophic fungal plant pathogen Ustilago maydis.</title>
        <authorList>
            <person name="Kamper J."/>
            <person name="Kahmann R."/>
            <person name="Bolker M."/>
            <person name="Ma L.J."/>
            <person name="Brefort T."/>
            <person name="Saville B.J."/>
            <person name="Banuett F."/>
            <person name="Kronstad J.W."/>
            <person name="Gold S.E."/>
            <person name="Muller O."/>
            <person name="Perlin M.H."/>
            <person name="Wosten H.A."/>
            <person name="de Vries R."/>
            <person name="Ruiz-Herrera J."/>
            <person name="Reynaga-Pena C.G."/>
            <person name="Snetselaar K."/>
            <person name="McCann M."/>
            <person name="Perez-Martin J."/>
            <person name="Feldbrugge M."/>
            <person name="Basse C.W."/>
            <person name="Steinberg G."/>
            <person name="Ibeas J.I."/>
            <person name="Holloman W."/>
            <person name="Guzman P."/>
            <person name="Farman M."/>
            <person name="Stajich J.E."/>
            <person name="Sentandreu R."/>
            <person name="Gonzalez-Prieto J.M."/>
            <person name="Kennell J.C."/>
            <person name="Molina L."/>
            <person name="Schirawski J."/>
            <person name="Mendoza-Mendoza A."/>
            <person name="Greilinger D."/>
            <person name="Munch K."/>
            <person name="Rossel N."/>
            <person name="Scherer M."/>
            <person name="Vranes M."/>
            <person name="Ladendorf O."/>
            <person name="Vincon V."/>
            <person name="Fuchs U."/>
            <person name="Sandrock B."/>
            <person name="Meng S."/>
            <person name="Ho E.C."/>
            <person name="Cahill M.J."/>
            <person name="Boyce K.J."/>
            <person name="Klose J."/>
            <person name="Klosterman S.J."/>
            <person name="Deelstra H.J."/>
            <person name="Ortiz-Castellanos L."/>
            <person name="Li W."/>
            <person name="Sanchez-Alonso P."/>
            <person name="Schreier P.H."/>
            <person name="Hauser-Hahn I."/>
            <person name="Vaupel M."/>
            <person name="Koopmann E."/>
            <person name="Friedrich G."/>
            <person name="Voss H."/>
            <person name="Schluter T."/>
            <person name="Margolis J."/>
            <person name="Platt D."/>
            <person name="Swimmer C."/>
            <person name="Gnirke A."/>
            <person name="Chen F."/>
            <person name="Vysotskaia V."/>
            <person name="Mannhaupt G."/>
            <person name="Guldener U."/>
            <person name="Munsterkotter M."/>
            <person name="Haase D."/>
            <person name="Oesterheld M."/>
            <person name="Mewes H.W."/>
            <person name="Mauceli E.W."/>
            <person name="DeCaprio D."/>
            <person name="Wade C.M."/>
            <person name="Butler J."/>
            <person name="Young S."/>
            <person name="Jaffe D.B."/>
            <person name="Calvo S."/>
            <person name="Nusbaum C."/>
            <person name="Galagan J."/>
            <person name="Birren B.W."/>
        </authorList>
    </citation>
    <scope>NUCLEOTIDE SEQUENCE [LARGE SCALE GENOMIC DNA]</scope>
    <source>
        <strain evidence="3">DSM 14603 / FGSC 9021 / UM521</strain>
    </source>
</reference>
<accession>A0A0D1CYB3</accession>
<name>A0A0D1CYB3_MYCMD</name>
<dbReference type="KEGG" id="uma:UMAG_01238"/>
<sequence length="306" mass="34292">MLKLCLNFTFFGLMLTSVNAAPPTSQLNDIGEALRPQDSISTELTLGLPQYSGMLTTGHASLPVPFEIGQHSSFGRGDPDGSSQLPAAFEDVPYRISIPEEPPSVRQHFLGPGTGHLQQNLHIRVPVTPGLDASLETSLMQQFPQGKYLVLPWQTQYVPSFWFEYFYKDAITKVASPKWAQRFFEEHVRTDQQISINEMLVRVGGILQGGFVYKLKLPQYFSPLVDPGEVLICYHDKLKPGSGPRLRSQMSAWSTTNNGNFLAFLGLFHSTAQFFYNLVERASAEPLMISEPIFVDGRERLFLYSP</sequence>
<organism evidence="2 3">
    <name type="scientific">Mycosarcoma maydis</name>
    <name type="common">Corn smut fungus</name>
    <name type="synonym">Ustilago maydis</name>
    <dbReference type="NCBI Taxonomy" id="5270"/>
    <lineage>
        <taxon>Eukaryota</taxon>
        <taxon>Fungi</taxon>
        <taxon>Dikarya</taxon>
        <taxon>Basidiomycota</taxon>
        <taxon>Ustilaginomycotina</taxon>
        <taxon>Ustilaginomycetes</taxon>
        <taxon>Ustilaginales</taxon>
        <taxon>Ustilaginaceae</taxon>
        <taxon>Mycosarcoma</taxon>
    </lineage>
</organism>
<evidence type="ECO:0000313" key="2">
    <source>
        <dbReference type="EMBL" id="KIS71338.1"/>
    </source>
</evidence>
<feature type="signal peptide" evidence="1">
    <location>
        <begin position="1"/>
        <end position="20"/>
    </location>
</feature>
<keyword evidence="1" id="KW-0732">Signal</keyword>
<evidence type="ECO:0000313" key="3">
    <source>
        <dbReference type="Proteomes" id="UP000000561"/>
    </source>
</evidence>
<feature type="chain" id="PRO_5002228841" evidence="1">
    <location>
        <begin position="21"/>
        <end position="306"/>
    </location>
</feature>
<dbReference type="VEuPathDB" id="FungiDB:UMAG_01238"/>
<proteinExistence type="predicted"/>
<dbReference type="Proteomes" id="UP000000561">
    <property type="component" value="Chromosome 2"/>
</dbReference>
<dbReference type="GeneID" id="23562328"/>
<dbReference type="AlphaFoldDB" id="A0A0D1CYB3"/>
<protein>
    <submittedName>
        <fullName evidence="2">Uncharacterized protein</fullName>
    </submittedName>
</protein>
<dbReference type="OrthoDB" id="2552486at2759"/>
<evidence type="ECO:0000256" key="1">
    <source>
        <dbReference type="SAM" id="SignalP"/>
    </source>
</evidence>
<dbReference type="EMBL" id="CM003141">
    <property type="protein sequence ID" value="KIS71338.1"/>
    <property type="molecule type" value="Genomic_DNA"/>
</dbReference>
<gene>
    <name evidence="2" type="ORF">UMAG_01238</name>
</gene>
<dbReference type="InParanoid" id="A0A0D1CYB3"/>
<keyword evidence="3" id="KW-1185">Reference proteome</keyword>